<keyword evidence="2" id="KW-0808">Transferase</keyword>
<protein>
    <submittedName>
        <fullName evidence="2">Glycosyltransferase family 8 protein</fullName>
    </submittedName>
</protein>
<dbReference type="SUPFAM" id="SSF53448">
    <property type="entry name" value="Nucleotide-diphospho-sugar transferases"/>
    <property type="match status" value="1"/>
</dbReference>
<keyword evidence="1" id="KW-1133">Transmembrane helix</keyword>
<dbReference type="STRING" id="1257118.L8GN34"/>
<dbReference type="OrthoDB" id="2014201at2759"/>
<feature type="transmembrane region" description="Helical" evidence="1">
    <location>
        <begin position="311"/>
        <end position="332"/>
    </location>
</feature>
<evidence type="ECO:0000256" key="1">
    <source>
        <dbReference type="SAM" id="Phobius"/>
    </source>
</evidence>
<reference evidence="2 3" key="1">
    <citation type="journal article" date="2013" name="Genome Biol.">
        <title>Genome of Acanthamoeba castellanii highlights extensive lateral gene transfer and early evolution of tyrosine kinase signaling.</title>
        <authorList>
            <person name="Clarke M."/>
            <person name="Lohan A.J."/>
            <person name="Liu B."/>
            <person name="Lagkouvardos I."/>
            <person name="Roy S."/>
            <person name="Zafar N."/>
            <person name="Bertelli C."/>
            <person name="Schilde C."/>
            <person name="Kianianmomeni A."/>
            <person name="Burglin T.R."/>
            <person name="Frech C."/>
            <person name="Turcotte B."/>
            <person name="Kopec K.O."/>
            <person name="Synnott J.M."/>
            <person name="Choo C."/>
            <person name="Paponov I."/>
            <person name="Finkler A."/>
            <person name="Soon Heng Tan C."/>
            <person name="Hutchins A.P."/>
            <person name="Weinmeier T."/>
            <person name="Rattei T."/>
            <person name="Chu J.S."/>
            <person name="Gimenez G."/>
            <person name="Irimia M."/>
            <person name="Rigden D.J."/>
            <person name="Fitzpatrick D.A."/>
            <person name="Lorenzo-Morales J."/>
            <person name="Bateman A."/>
            <person name="Chiu C.H."/>
            <person name="Tang P."/>
            <person name="Hegemann P."/>
            <person name="Fromm H."/>
            <person name="Raoult D."/>
            <person name="Greub G."/>
            <person name="Miranda-Saavedra D."/>
            <person name="Chen N."/>
            <person name="Nash P."/>
            <person name="Ginger M.L."/>
            <person name="Horn M."/>
            <person name="Schaap P."/>
            <person name="Caler L."/>
            <person name="Loftus B."/>
        </authorList>
    </citation>
    <scope>NUCLEOTIDE SEQUENCE [LARGE SCALE GENOMIC DNA]</scope>
    <source>
        <strain evidence="2 3">Neff</strain>
    </source>
</reference>
<keyword evidence="1" id="KW-0812">Transmembrane</keyword>
<feature type="transmembrane region" description="Helical" evidence="1">
    <location>
        <begin position="417"/>
        <end position="440"/>
    </location>
</feature>
<evidence type="ECO:0000313" key="3">
    <source>
        <dbReference type="Proteomes" id="UP000011083"/>
    </source>
</evidence>
<feature type="transmembrane region" description="Helical" evidence="1">
    <location>
        <begin position="286"/>
        <end position="304"/>
    </location>
</feature>
<proteinExistence type="predicted"/>
<name>L8GN34_ACACF</name>
<feature type="transmembrane region" description="Helical" evidence="1">
    <location>
        <begin position="231"/>
        <end position="251"/>
    </location>
</feature>
<feature type="transmembrane region" description="Helical" evidence="1">
    <location>
        <begin position="387"/>
        <end position="411"/>
    </location>
</feature>
<dbReference type="GeneID" id="14914216"/>
<keyword evidence="3" id="KW-1185">Reference proteome</keyword>
<dbReference type="KEGG" id="acan:ACA1_038110"/>
<dbReference type="VEuPathDB" id="AmoebaDB:ACA1_038110"/>
<dbReference type="InterPro" id="IPR050587">
    <property type="entry name" value="GNT1/Glycosyltrans_8"/>
</dbReference>
<dbReference type="EMBL" id="KB008087">
    <property type="protein sequence ID" value="ELR13626.1"/>
    <property type="molecule type" value="Genomic_DNA"/>
</dbReference>
<dbReference type="InterPro" id="IPR029044">
    <property type="entry name" value="Nucleotide-diphossugar_trans"/>
</dbReference>
<gene>
    <name evidence="2" type="ORF">ACA1_038110</name>
</gene>
<dbReference type="PANTHER" id="PTHR11183">
    <property type="entry name" value="GLYCOGENIN SUBFAMILY MEMBER"/>
    <property type="match status" value="1"/>
</dbReference>
<dbReference type="AlphaFoldDB" id="L8GN34"/>
<dbReference type="RefSeq" id="XP_004335639.1">
    <property type="nucleotide sequence ID" value="XM_004335591.1"/>
</dbReference>
<dbReference type="Gene3D" id="3.90.550.10">
    <property type="entry name" value="Spore Coat Polysaccharide Biosynthesis Protein SpsA, Chain A"/>
    <property type="match status" value="1"/>
</dbReference>
<sequence>MRARMRSDGWRLIAIPLFPNPFDMDHYTFTKLSLWSLIDYHRIVFLDADCIVRTNIDEVFQCGEVLCAGMGRHESRKFDFDFGLLVLHPSKPLFQQMLSTAEQIAKTRPETEFNFMNTLFMHWCQHGTHPGSAPEPDDLRYEPPRWEPTSKAKGRCFQLDERYNWQWGSDSNDTLLGTEEGGSEYQPSVRVVHFAGKNVKPWVWKNYPLHGWIALWHSYASQVTGLVPVSWYALHLGVPLVVLLVVFSVSASRVLETRYSKRMIASAGGRPWTLCLPPVFSKHLSIWLFGAVPLLGIPAALYRWDVLLPTALSPLIGWSLFFAWTAMLYWAVYGPYVLYHYMLGCAFASPAGAVSSQLTKRKMGAQLEWLRSTPCFIPRQTSVITACLLHSLGFAVLGNILILVLASFFAWSSPLSHTTFACAYSAVVFILFFALWGAGLPRHAFLTGFRLIAPPDGQSALTTSLARAEAGAASSKND</sequence>
<keyword evidence="1" id="KW-0472">Membrane</keyword>
<evidence type="ECO:0000313" key="2">
    <source>
        <dbReference type="EMBL" id="ELR13626.1"/>
    </source>
</evidence>
<dbReference type="Proteomes" id="UP000011083">
    <property type="component" value="Unassembled WGS sequence"/>
</dbReference>
<dbReference type="GO" id="GO:0016740">
    <property type="term" value="F:transferase activity"/>
    <property type="evidence" value="ECO:0007669"/>
    <property type="project" value="UniProtKB-KW"/>
</dbReference>
<accession>L8GN34</accession>
<organism evidence="2 3">
    <name type="scientific">Acanthamoeba castellanii (strain ATCC 30010 / Neff)</name>
    <dbReference type="NCBI Taxonomy" id="1257118"/>
    <lineage>
        <taxon>Eukaryota</taxon>
        <taxon>Amoebozoa</taxon>
        <taxon>Discosea</taxon>
        <taxon>Longamoebia</taxon>
        <taxon>Centramoebida</taxon>
        <taxon>Acanthamoebidae</taxon>
        <taxon>Acanthamoeba</taxon>
    </lineage>
</organism>